<dbReference type="CDD" id="cd12148">
    <property type="entry name" value="fungal_TF_MHR"/>
    <property type="match status" value="1"/>
</dbReference>
<proteinExistence type="predicted"/>
<gene>
    <name evidence="1" type="ORF">H0H81_008290</name>
</gene>
<evidence type="ECO:0000313" key="1">
    <source>
        <dbReference type="EMBL" id="KAG5636372.1"/>
    </source>
</evidence>
<dbReference type="EMBL" id="JABCKI010005942">
    <property type="protein sequence ID" value="KAG5636372.1"/>
    <property type="molecule type" value="Genomic_DNA"/>
</dbReference>
<protein>
    <submittedName>
        <fullName evidence="1">Uncharacterized protein</fullName>
    </submittedName>
</protein>
<dbReference type="OrthoDB" id="4454541at2759"/>
<evidence type="ECO:0000313" key="2">
    <source>
        <dbReference type="Proteomes" id="UP000717328"/>
    </source>
</evidence>
<organism evidence="1 2">
    <name type="scientific">Sphagnurus paluster</name>
    <dbReference type="NCBI Taxonomy" id="117069"/>
    <lineage>
        <taxon>Eukaryota</taxon>
        <taxon>Fungi</taxon>
        <taxon>Dikarya</taxon>
        <taxon>Basidiomycota</taxon>
        <taxon>Agaricomycotina</taxon>
        <taxon>Agaricomycetes</taxon>
        <taxon>Agaricomycetidae</taxon>
        <taxon>Agaricales</taxon>
        <taxon>Tricholomatineae</taxon>
        <taxon>Lyophyllaceae</taxon>
        <taxon>Sphagnurus</taxon>
    </lineage>
</organism>
<reference evidence="1" key="1">
    <citation type="submission" date="2021-02" db="EMBL/GenBank/DDBJ databases">
        <authorList>
            <person name="Nieuwenhuis M."/>
            <person name="Van De Peppel L.J.J."/>
        </authorList>
    </citation>
    <scope>NUCLEOTIDE SEQUENCE</scope>
    <source>
        <strain evidence="1">D49</strain>
    </source>
</reference>
<reference evidence="1" key="2">
    <citation type="submission" date="2021-10" db="EMBL/GenBank/DDBJ databases">
        <title>Phylogenomics reveals ancestral predisposition of the termite-cultivated fungus Termitomyces towards a domesticated lifestyle.</title>
        <authorList>
            <person name="Auxier B."/>
            <person name="Grum-Grzhimaylo A."/>
            <person name="Cardenas M.E."/>
            <person name="Lodge J.D."/>
            <person name="Laessoe T."/>
            <person name="Pedersen O."/>
            <person name="Smith M.E."/>
            <person name="Kuyper T.W."/>
            <person name="Franco-Molano E.A."/>
            <person name="Baroni T.J."/>
            <person name="Aanen D.K."/>
        </authorList>
    </citation>
    <scope>NUCLEOTIDE SEQUENCE</scope>
    <source>
        <strain evidence="1">D49</strain>
    </source>
</reference>
<comment type="caution">
    <text evidence="1">The sequence shown here is derived from an EMBL/GenBank/DDBJ whole genome shotgun (WGS) entry which is preliminary data.</text>
</comment>
<accession>A0A9P7FX05</accession>
<name>A0A9P7FX05_9AGAR</name>
<sequence>MPAMHKAWPRLLRRMKAHKVDSVEDKDLVIASRTWFCLYLFEHQLSYGTGRPAVLKDDESIQECRLLLQHPLAIEDDMRLVSTVELMAIRERVNNDMSPIEGPVREEHFARLGEADVEFSEWYRIWDRVFSQKYEDAAFYRQSLQIQHLHAELFHNATALRGINGPDDVQNMPHTQRQLALRSIQIARQGLDITVNSPAYREGMKYVPGKRYALTLQLMLKRSKKRNAGSSSRSPKALREPHRVMAMTVDHSAGNDMSAAGTMLHHRRQEAFSPQYDQSFPAPEQTQAVHIPAGGIPPHHHHHQSLQHHHQHQQQMYQQHYPHATDAEHIWRGFEMTANEQLPVWISDQSLGGNSFTQNGMDAFLLPNDYMPPAPQIW</sequence>
<dbReference type="Proteomes" id="UP000717328">
    <property type="component" value="Unassembled WGS sequence"/>
</dbReference>
<keyword evidence="2" id="KW-1185">Reference proteome</keyword>
<dbReference type="AlphaFoldDB" id="A0A9P7FX05"/>